<evidence type="ECO:0000313" key="1">
    <source>
        <dbReference type="EMBL" id="CAB4218554.1"/>
    </source>
</evidence>
<protein>
    <submittedName>
        <fullName evidence="1">Uncharacterized protein</fullName>
    </submittedName>
</protein>
<sequence length="103" mass="12155">MFEFLTALFQSITGVSKAVEKGLPSEKVADDNHIIHRERLVENEFNKRLRNSKVFLDLHPLLQVDTYCDIRFNDLDSVDSENFRKALHEMFPHREKRGLKLKQ</sequence>
<proteinExistence type="predicted"/>
<dbReference type="EMBL" id="LR797468">
    <property type="protein sequence ID" value="CAB4218554.1"/>
    <property type="molecule type" value="Genomic_DNA"/>
</dbReference>
<reference evidence="1" key="1">
    <citation type="submission" date="2020-05" db="EMBL/GenBank/DDBJ databases">
        <authorList>
            <person name="Chiriac C."/>
            <person name="Salcher M."/>
            <person name="Ghai R."/>
            <person name="Kavagutti S V."/>
        </authorList>
    </citation>
    <scope>NUCLEOTIDE SEQUENCE</scope>
</reference>
<accession>A0A6J5SUW0</accession>
<name>A0A6J5SUW0_9CAUD</name>
<organism evidence="1">
    <name type="scientific">uncultured Caudovirales phage</name>
    <dbReference type="NCBI Taxonomy" id="2100421"/>
    <lineage>
        <taxon>Viruses</taxon>
        <taxon>Duplodnaviria</taxon>
        <taxon>Heunggongvirae</taxon>
        <taxon>Uroviricota</taxon>
        <taxon>Caudoviricetes</taxon>
        <taxon>Peduoviridae</taxon>
        <taxon>Maltschvirus</taxon>
        <taxon>Maltschvirus maltsch</taxon>
    </lineage>
</organism>
<gene>
    <name evidence="1" type="ORF">UFOVP1605_33</name>
</gene>